<keyword evidence="2" id="KW-0732">Signal</keyword>
<keyword evidence="1" id="KW-1133">Transmembrane helix</keyword>
<gene>
    <name evidence="3" type="ORF">ATNIH1004_002143</name>
</gene>
<evidence type="ECO:0000256" key="1">
    <source>
        <dbReference type="SAM" id="Phobius"/>
    </source>
</evidence>
<sequence length="274" mass="29819">MVSNSFTLSKLLLLPLAFHLVNAVCPARLTATPGQPDIVDNPACPRDQGKAVIGHDGTHFMLQCCTKKRPGANQVGRLTHVQSKKDCYPFMLVPGYFGLIILLTPMAISVEYDNSKKTCTFFTLGDFSTEDAGGDLKDWLYFINPPARPAPDNITHMCSTDCPAAHGQKYVSDYGELFHMECGKRHGTVPFKEEKTLTYRDCLDGCAKLPKCLSIDWSSRTKMCYYGKHSGAAPIVAPAYNSAYSFGCAGACNKEDDACACGQSKSSKSSKTSP</sequence>
<accession>A0A5M9MQT3</accession>
<feature type="signal peptide" evidence="2">
    <location>
        <begin position="1"/>
        <end position="23"/>
    </location>
</feature>
<evidence type="ECO:0000313" key="3">
    <source>
        <dbReference type="EMBL" id="KAA8649472.1"/>
    </source>
</evidence>
<evidence type="ECO:0008006" key="5">
    <source>
        <dbReference type="Google" id="ProtNLM"/>
    </source>
</evidence>
<keyword evidence="1" id="KW-0812">Transmembrane</keyword>
<evidence type="ECO:0000313" key="4">
    <source>
        <dbReference type="Proteomes" id="UP000324241"/>
    </source>
</evidence>
<proteinExistence type="predicted"/>
<dbReference type="GeneID" id="54324845"/>
<comment type="caution">
    <text evidence="3">The sequence shown here is derived from an EMBL/GenBank/DDBJ whole genome shotgun (WGS) entry which is preliminary data.</text>
</comment>
<protein>
    <recommendedName>
        <fullName evidence="5">Apple domain-containing protein</fullName>
    </recommendedName>
</protein>
<dbReference type="Proteomes" id="UP000324241">
    <property type="component" value="Unassembled WGS sequence"/>
</dbReference>
<evidence type="ECO:0000256" key="2">
    <source>
        <dbReference type="SAM" id="SignalP"/>
    </source>
</evidence>
<name>A0A5M9MQT3_9EURO</name>
<dbReference type="VEuPathDB" id="FungiDB:EYZ11_012617"/>
<keyword evidence="1" id="KW-0472">Membrane</keyword>
<dbReference type="EMBL" id="QUQM01000001">
    <property type="protein sequence ID" value="KAA8649472.1"/>
    <property type="molecule type" value="Genomic_DNA"/>
</dbReference>
<dbReference type="AlphaFoldDB" id="A0A5M9MQT3"/>
<dbReference type="RefSeq" id="XP_033428833.1">
    <property type="nucleotide sequence ID" value="XM_033566838.1"/>
</dbReference>
<reference evidence="3 4" key="1">
    <citation type="submission" date="2019-08" db="EMBL/GenBank/DDBJ databases">
        <title>The genome sequence of a newly discovered highly antifungal drug resistant Aspergillus species, Aspergillus tanneri NIH 1004.</title>
        <authorList>
            <person name="Mounaud S."/>
            <person name="Singh I."/>
            <person name="Joardar V."/>
            <person name="Pakala S."/>
            <person name="Pakala S."/>
            <person name="Venepally P."/>
            <person name="Chung J.K."/>
            <person name="Losada L."/>
            <person name="Nierman W.C."/>
        </authorList>
    </citation>
    <scope>NUCLEOTIDE SEQUENCE [LARGE SCALE GENOMIC DNA]</scope>
    <source>
        <strain evidence="3 4">NIH1004</strain>
    </source>
</reference>
<feature type="chain" id="PRO_5024384215" description="Apple domain-containing protein" evidence="2">
    <location>
        <begin position="24"/>
        <end position="274"/>
    </location>
</feature>
<dbReference type="OrthoDB" id="4388755at2759"/>
<organism evidence="3 4">
    <name type="scientific">Aspergillus tanneri</name>
    <dbReference type="NCBI Taxonomy" id="1220188"/>
    <lineage>
        <taxon>Eukaryota</taxon>
        <taxon>Fungi</taxon>
        <taxon>Dikarya</taxon>
        <taxon>Ascomycota</taxon>
        <taxon>Pezizomycotina</taxon>
        <taxon>Eurotiomycetes</taxon>
        <taxon>Eurotiomycetidae</taxon>
        <taxon>Eurotiales</taxon>
        <taxon>Aspergillaceae</taxon>
        <taxon>Aspergillus</taxon>
        <taxon>Aspergillus subgen. Circumdati</taxon>
    </lineage>
</organism>
<feature type="transmembrane region" description="Helical" evidence="1">
    <location>
        <begin position="88"/>
        <end position="108"/>
    </location>
</feature>